<feature type="transmembrane region" description="Helical" evidence="1">
    <location>
        <begin position="114"/>
        <end position="136"/>
    </location>
</feature>
<dbReference type="Proteomes" id="UP000183971">
    <property type="component" value="Unassembled WGS sequence"/>
</dbReference>
<dbReference type="EMBL" id="FJOF01000003">
    <property type="protein sequence ID" value="CZR37672.1"/>
    <property type="molecule type" value="Genomic_DNA"/>
</dbReference>
<evidence type="ECO:0000313" key="3">
    <source>
        <dbReference type="Proteomes" id="UP000183971"/>
    </source>
</evidence>
<reference evidence="3" key="1">
    <citation type="journal article" date="2016" name="Genome Biol. Evol.">
        <title>Comparative 'omics' of the Fusarium fujikuroi species complex highlights differences in genetic potential and metabolite synthesis.</title>
        <authorList>
            <person name="Niehaus E.-M."/>
            <person name="Muensterkoetter M."/>
            <person name="Proctor R.H."/>
            <person name="Brown D.W."/>
            <person name="Sharon A."/>
            <person name="Idan Y."/>
            <person name="Oren-Young L."/>
            <person name="Sieber C.M."/>
            <person name="Novak O."/>
            <person name="Pencik A."/>
            <person name="Tarkowska D."/>
            <person name="Hromadova K."/>
            <person name="Freeman S."/>
            <person name="Maymon M."/>
            <person name="Elazar M."/>
            <person name="Youssef S.A."/>
            <person name="El-Shabrawy E.S.M."/>
            <person name="Shalaby A.B.A."/>
            <person name="Houterman P."/>
            <person name="Brock N.L."/>
            <person name="Burkhardt I."/>
            <person name="Tsavkelova E.A."/>
            <person name="Dickschat J.S."/>
            <person name="Galuszka P."/>
            <person name="Gueldener U."/>
            <person name="Tudzynski B."/>
        </authorList>
    </citation>
    <scope>NUCLEOTIDE SEQUENCE [LARGE SCALE GENOMIC DNA]</scope>
    <source>
        <strain evidence="3">ET1</strain>
    </source>
</reference>
<dbReference type="AlphaFoldDB" id="A0A1L7VBP6"/>
<evidence type="ECO:0000256" key="1">
    <source>
        <dbReference type="SAM" id="Phobius"/>
    </source>
</evidence>
<protein>
    <submittedName>
        <fullName evidence="2">Uncharacterized protein</fullName>
    </submittedName>
</protein>
<proteinExistence type="predicted"/>
<feature type="transmembrane region" description="Helical" evidence="1">
    <location>
        <begin position="31"/>
        <end position="55"/>
    </location>
</feature>
<name>A0A1L7VBP6_FUSPR</name>
<keyword evidence="1" id="KW-1133">Transmembrane helix</keyword>
<sequence>MVSPKPICGPPRVLRMASYSDMVLAAHECPFVLQFIAAASNWLLLAGFVVFPGAFTSLSRMKLLSESQAGRSAQYVIHNTPLLAIGILCCSIGSAGIGWVSWKCKGNYVWLVDRIFVPGLLNSVVALLMSVVNIYTAQNGEWSITAVVTVSIIGIWGTITALMLVVYELCFLRKLRQEQ</sequence>
<accession>A0A1L7VBP6</accession>
<dbReference type="VEuPathDB" id="FungiDB:FPRO_07137"/>
<keyword evidence="1" id="KW-0812">Transmembrane</keyword>
<feature type="transmembrane region" description="Helical" evidence="1">
    <location>
        <begin position="82"/>
        <end position="102"/>
    </location>
</feature>
<keyword evidence="3" id="KW-1185">Reference proteome</keyword>
<organism evidence="2 3">
    <name type="scientific">Fusarium proliferatum (strain ET1)</name>
    <name type="common">Orchid endophyte fungus</name>
    <dbReference type="NCBI Taxonomy" id="1227346"/>
    <lineage>
        <taxon>Eukaryota</taxon>
        <taxon>Fungi</taxon>
        <taxon>Dikarya</taxon>
        <taxon>Ascomycota</taxon>
        <taxon>Pezizomycotina</taxon>
        <taxon>Sordariomycetes</taxon>
        <taxon>Hypocreomycetidae</taxon>
        <taxon>Hypocreales</taxon>
        <taxon>Nectriaceae</taxon>
        <taxon>Fusarium</taxon>
        <taxon>Fusarium fujikuroi species complex</taxon>
    </lineage>
</organism>
<evidence type="ECO:0000313" key="2">
    <source>
        <dbReference type="EMBL" id="CZR37672.1"/>
    </source>
</evidence>
<keyword evidence="1" id="KW-0472">Membrane</keyword>
<comment type="caution">
    <text evidence="2">The sequence shown here is derived from an EMBL/GenBank/DDBJ whole genome shotgun (WGS) entry which is preliminary data.</text>
</comment>
<gene>
    <name evidence="2" type="ORF">FPRO_07137</name>
</gene>
<dbReference type="GeneID" id="42052016"/>
<dbReference type="RefSeq" id="XP_031078265.1">
    <property type="nucleotide sequence ID" value="XM_031227871.1"/>
</dbReference>
<feature type="transmembrane region" description="Helical" evidence="1">
    <location>
        <begin position="142"/>
        <end position="167"/>
    </location>
</feature>